<feature type="transmembrane region" description="Helical" evidence="6">
    <location>
        <begin position="167"/>
        <end position="187"/>
    </location>
</feature>
<keyword evidence="9" id="KW-1185">Reference proteome</keyword>
<gene>
    <name evidence="8" type="ORF">GCM10010833_19770</name>
</gene>
<feature type="domain" description="EamA" evidence="7">
    <location>
        <begin position="25"/>
        <end position="158"/>
    </location>
</feature>
<feature type="transmembrane region" description="Helical" evidence="6">
    <location>
        <begin position="24"/>
        <end position="47"/>
    </location>
</feature>
<feature type="domain" description="EamA" evidence="7">
    <location>
        <begin position="169"/>
        <end position="297"/>
    </location>
</feature>
<reference evidence="9" key="1">
    <citation type="journal article" date="2019" name="Int. J. Syst. Evol. Microbiol.">
        <title>The Global Catalogue of Microorganisms (GCM) 10K type strain sequencing project: providing services to taxonomists for standard genome sequencing and annotation.</title>
        <authorList>
            <consortium name="The Broad Institute Genomics Platform"/>
            <consortium name="The Broad Institute Genome Sequencing Center for Infectious Disease"/>
            <person name="Wu L."/>
            <person name="Ma J."/>
        </authorList>
    </citation>
    <scope>NUCLEOTIDE SEQUENCE [LARGE SCALE GENOMIC DNA]</scope>
    <source>
        <strain evidence="9">CGMCC 1.12851</strain>
    </source>
</reference>
<dbReference type="RefSeq" id="WP_188514244.1">
    <property type="nucleotide sequence ID" value="NZ_BMGD01000003.1"/>
</dbReference>
<dbReference type="InterPro" id="IPR037185">
    <property type="entry name" value="EmrE-like"/>
</dbReference>
<dbReference type="EMBL" id="BMGD01000003">
    <property type="protein sequence ID" value="GGB64661.1"/>
    <property type="molecule type" value="Genomic_DNA"/>
</dbReference>
<dbReference type="Pfam" id="PF00892">
    <property type="entry name" value="EamA"/>
    <property type="match status" value="2"/>
</dbReference>
<comment type="caution">
    <text evidence="8">The sequence shown here is derived from an EMBL/GenBank/DDBJ whole genome shotgun (WGS) entry which is preliminary data.</text>
</comment>
<feature type="transmembrane region" description="Helical" evidence="6">
    <location>
        <begin position="256"/>
        <end position="275"/>
    </location>
</feature>
<feature type="transmembrane region" description="Helical" evidence="6">
    <location>
        <begin position="59"/>
        <end position="82"/>
    </location>
</feature>
<organism evidence="8 9">
    <name type="scientific">Blastomonas aquatica</name>
    <dbReference type="NCBI Taxonomy" id="1510276"/>
    <lineage>
        <taxon>Bacteria</taxon>
        <taxon>Pseudomonadati</taxon>
        <taxon>Pseudomonadota</taxon>
        <taxon>Alphaproteobacteria</taxon>
        <taxon>Sphingomonadales</taxon>
        <taxon>Sphingomonadaceae</taxon>
        <taxon>Blastomonas</taxon>
    </lineage>
</organism>
<feature type="transmembrane region" description="Helical" evidence="6">
    <location>
        <begin position="199"/>
        <end position="218"/>
    </location>
</feature>
<evidence type="ECO:0000256" key="5">
    <source>
        <dbReference type="ARBA" id="ARBA00023136"/>
    </source>
</evidence>
<evidence type="ECO:0000256" key="2">
    <source>
        <dbReference type="ARBA" id="ARBA00009853"/>
    </source>
</evidence>
<sequence length="315" mass="33619">MALPPSPSASETVPRSEAPAHRPLFAILTRLVAALCLTAMFACVKIASTRGVHVLESVFYRQLTGLALMIPIAFAGAGIAVLKTSRPWTHAARMVVGLTGMTLNFLSFTLLPIAEATAIGFMVPIVATLLSVILLSEAVGLHRWAAIALGLVGVVIVIQPGDGHIPLNGALVALAGVGVTAWVSILIRKLGETEKSVTTMFWFSLTSLFPLGIAMLFVGQAHDLGTWGIIALISVFGAAAQLAITSSLRFAPISVVLPMDYSSLIWAALIGYLIWDRWPVQATWFGAPLIIGSGLYIVWREHRLSRPPRQSVQPT</sequence>
<evidence type="ECO:0000259" key="7">
    <source>
        <dbReference type="Pfam" id="PF00892"/>
    </source>
</evidence>
<keyword evidence="5 6" id="KW-0472">Membrane</keyword>
<protein>
    <recommendedName>
        <fullName evidence="7">EamA domain-containing protein</fullName>
    </recommendedName>
</protein>
<evidence type="ECO:0000256" key="1">
    <source>
        <dbReference type="ARBA" id="ARBA00004141"/>
    </source>
</evidence>
<dbReference type="Proteomes" id="UP000614261">
    <property type="component" value="Unassembled WGS sequence"/>
</dbReference>
<proteinExistence type="inferred from homology"/>
<feature type="transmembrane region" description="Helical" evidence="6">
    <location>
        <begin position="224"/>
        <end position="244"/>
    </location>
</feature>
<evidence type="ECO:0000256" key="6">
    <source>
        <dbReference type="SAM" id="Phobius"/>
    </source>
</evidence>
<evidence type="ECO:0000256" key="4">
    <source>
        <dbReference type="ARBA" id="ARBA00022989"/>
    </source>
</evidence>
<evidence type="ECO:0000313" key="9">
    <source>
        <dbReference type="Proteomes" id="UP000614261"/>
    </source>
</evidence>
<feature type="transmembrane region" description="Helical" evidence="6">
    <location>
        <begin position="281"/>
        <end position="299"/>
    </location>
</feature>
<comment type="subcellular location">
    <subcellularLocation>
        <location evidence="1">Membrane</location>
        <topology evidence="1">Multi-pass membrane protein</topology>
    </subcellularLocation>
</comment>
<dbReference type="PANTHER" id="PTHR22911">
    <property type="entry name" value="ACYL-MALONYL CONDENSING ENZYME-RELATED"/>
    <property type="match status" value="1"/>
</dbReference>
<evidence type="ECO:0000256" key="3">
    <source>
        <dbReference type="ARBA" id="ARBA00022692"/>
    </source>
</evidence>
<feature type="transmembrane region" description="Helical" evidence="6">
    <location>
        <begin position="119"/>
        <end position="136"/>
    </location>
</feature>
<feature type="transmembrane region" description="Helical" evidence="6">
    <location>
        <begin position="143"/>
        <end position="161"/>
    </location>
</feature>
<accession>A0ABQ1JFC8</accession>
<dbReference type="PANTHER" id="PTHR22911:SF6">
    <property type="entry name" value="SOLUTE CARRIER FAMILY 35 MEMBER G1"/>
    <property type="match status" value="1"/>
</dbReference>
<keyword evidence="3 6" id="KW-0812">Transmembrane</keyword>
<dbReference type="SUPFAM" id="SSF103481">
    <property type="entry name" value="Multidrug resistance efflux transporter EmrE"/>
    <property type="match status" value="2"/>
</dbReference>
<dbReference type="InterPro" id="IPR000620">
    <property type="entry name" value="EamA_dom"/>
</dbReference>
<comment type="similarity">
    <text evidence="2">Belongs to the drug/metabolite transporter (DMT) superfamily. 10 TMS drug/metabolite exporter (DME) (TC 2.A.7.3) family.</text>
</comment>
<evidence type="ECO:0000313" key="8">
    <source>
        <dbReference type="EMBL" id="GGB64661.1"/>
    </source>
</evidence>
<name>A0ABQ1JFC8_9SPHN</name>
<keyword evidence="4 6" id="KW-1133">Transmembrane helix</keyword>